<name>U4LNX0_PYROM</name>
<accession>U4LNX0</accession>
<keyword evidence="3" id="KW-1185">Reference proteome</keyword>
<feature type="compositionally biased region" description="Pro residues" evidence="1">
    <location>
        <begin position="98"/>
        <end position="111"/>
    </location>
</feature>
<dbReference type="EMBL" id="HF936373">
    <property type="protein sequence ID" value="CCX16279.1"/>
    <property type="molecule type" value="Genomic_DNA"/>
</dbReference>
<evidence type="ECO:0000313" key="2">
    <source>
        <dbReference type="EMBL" id="CCX16279.1"/>
    </source>
</evidence>
<proteinExistence type="predicted"/>
<organism evidence="2 3">
    <name type="scientific">Pyronema omphalodes (strain CBS 100304)</name>
    <name type="common">Pyronema confluens</name>
    <dbReference type="NCBI Taxonomy" id="1076935"/>
    <lineage>
        <taxon>Eukaryota</taxon>
        <taxon>Fungi</taxon>
        <taxon>Dikarya</taxon>
        <taxon>Ascomycota</taxon>
        <taxon>Pezizomycotina</taxon>
        <taxon>Pezizomycetes</taxon>
        <taxon>Pezizales</taxon>
        <taxon>Pyronemataceae</taxon>
        <taxon>Pyronema</taxon>
    </lineage>
</organism>
<dbReference type="AlphaFoldDB" id="U4LNX0"/>
<evidence type="ECO:0000313" key="3">
    <source>
        <dbReference type="Proteomes" id="UP000018144"/>
    </source>
</evidence>
<dbReference type="Proteomes" id="UP000018144">
    <property type="component" value="Unassembled WGS sequence"/>
</dbReference>
<evidence type="ECO:0000256" key="1">
    <source>
        <dbReference type="SAM" id="MobiDB-lite"/>
    </source>
</evidence>
<feature type="compositionally biased region" description="Polar residues" evidence="1">
    <location>
        <begin position="122"/>
        <end position="134"/>
    </location>
</feature>
<reference evidence="2 3" key="1">
    <citation type="journal article" date="2013" name="PLoS Genet.">
        <title>The genome and development-dependent transcriptomes of Pyronema confluens: a window into fungal evolution.</title>
        <authorList>
            <person name="Traeger S."/>
            <person name="Altegoer F."/>
            <person name="Freitag M."/>
            <person name="Gabaldon T."/>
            <person name="Kempken F."/>
            <person name="Kumar A."/>
            <person name="Marcet-Houben M."/>
            <person name="Poggeler S."/>
            <person name="Stajich J.E."/>
            <person name="Nowrousian M."/>
        </authorList>
    </citation>
    <scope>NUCLEOTIDE SEQUENCE [LARGE SCALE GENOMIC DNA]</scope>
    <source>
        <strain evidence="3">CBS 100304</strain>
        <tissue evidence="2">Vegetative mycelium</tissue>
    </source>
</reference>
<protein>
    <submittedName>
        <fullName evidence="2">Uncharacterized protein</fullName>
    </submittedName>
</protein>
<gene>
    <name evidence="2" type="ORF">PCON_02875</name>
</gene>
<sequence>MQAENMASIIENFNNCLQDFRTEISLIPVMGLGEIRRYYDDIQRQLDECVAIRQQIVSMNESYRKLTVIVGQTRVKLNEIQNRLDESLKEQSLLPMRPRSPIPSPNAPPPRASRRAPAPLAQTQAQVSRVTTRATIRRLQQEQQASSRQLGPRKRSQVDE</sequence>
<feature type="compositionally biased region" description="Basic residues" evidence="1">
    <location>
        <begin position="151"/>
        <end position="160"/>
    </location>
</feature>
<feature type="region of interest" description="Disordered" evidence="1">
    <location>
        <begin position="88"/>
        <end position="160"/>
    </location>
</feature>